<dbReference type="InterPro" id="IPR007338">
    <property type="entry name" value="DUF416"/>
</dbReference>
<dbReference type="Pfam" id="PF04222">
    <property type="entry name" value="DUF416"/>
    <property type="match status" value="1"/>
</dbReference>
<accession>A0A8J2U8U8</accession>
<gene>
    <name evidence="1" type="ORF">GCM10011369_30440</name>
</gene>
<evidence type="ECO:0000313" key="1">
    <source>
        <dbReference type="EMBL" id="GGA86308.1"/>
    </source>
</evidence>
<dbReference type="OrthoDB" id="9204516at2"/>
<name>A0A8J2U8U8_9GAMM</name>
<reference evidence="2" key="1">
    <citation type="journal article" date="2019" name="Int. J. Syst. Evol. Microbiol.">
        <title>The Global Catalogue of Microorganisms (GCM) 10K type strain sequencing project: providing services to taxonomists for standard genome sequencing and annotation.</title>
        <authorList>
            <consortium name="The Broad Institute Genomics Platform"/>
            <consortium name="The Broad Institute Genome Sequencing Center for Infectious Disease"/>
            <person name="Wu L."/>
            <person name="Ma J."/>
        </authorList>
    </citation>
    <scope>NUCLEOTIDE SEQUENCE [LARGE SCALE GENOMIC DNA]</scope>
    <source>
        <strain evidence="2">CGMCC 1.10130</strain>
    </source>
</reference>
<evidence type="ECO:0000313" key="2">
    <source>
        <dbReference type="Proteomes" id="UP000619743"/>
    </source>
</evidence>
<dbReference type="RefSeq" id="WP_143824592.1">
    <property type="nucleotide sequence ID" value="NZ_BMDX01000020.1"/>
</dbReference>
<keyword evidence="2" id="KW-1185">Reference proteome</keyword>
<comment type="caution">
    <text evidence="1">The sequence shown here is derived from an EMBL/GenBank/DDBJ whole genome shotgun (WGS) entry which is preliminary data.</text>
</comment>
<dbReference type="InterPro" id="IPR023381">
    <property type="entry name" value="YP001051499.1-like_dom_sf"/>
</dbReference>
<dbReference type="EMBL" id="BMDX01000020">
    <property type="protein sequence ID" value="GGA86308.1"/>
    <property type="molecule type" value="Genomic_DNA"/>
</dbReference>
<protein>
    <recommendedName>
        <fullName evidence="3">DUF416 family protein</fullName>
    </recommendedName>
</protein>
<proteinExistence type="predicted"/>
<evidence type="ECO:0008006" key="3">
    <source>
        <dbReference type="Google" id="ProtNLM"/>
    </source>
</evidence>
<organism evidence="1 2">
    <name type="scientific">Neiella marina</name>
    <dbReference type="NCBI Taxonomy" id="508461"/>
    <lineage>
        <taxon>Bacteria</taxon>
        <taxon>Pseudomonadati</taxon>
        <taxon>Pseudomonadota</taxon>
        <taxon>Gammaproteobacteria</taxon>
        <taxon>Alteromonadales</taxon>
        <taxon>Echinimonadaceae</taxon>
        <taxon>Neiella</taxon>
    </lineage>
</organism>
<dbReference type="AlphaFoldDB" id="A0A8J2U8U8"/>
<dbReference type="Gene3D" id="1.20.1590.10">
    <property type="entry name" value="YP_001051499.1 domain like"/>
    <property type="match status" value="1"/>
</dbReference>
<dbReference type="Proteomes" id="UP000619743">
    <property type="component" value="Unassembled WGS sequence"/>
</dbReference>
<sequence>MAFNDQLRELQSWQQAAYCAAIAERMLPNFQLFAEANDSEAGRKARAILDTVWEHLTVAGSRIDFVKQAEKLQELMPDPSIDDSLGCFLGLDAALAVDHCLQLLIQKDAEQVVSISRLSRASVARFIEATSELDQNEKLSSHPLMVFEHDSQDEILTHVENKAKLDYQHNKQLRQLIREQGVSSIGIER</sequence>